<feature type="compositionally biased region" description="Polar residues" evidence="1">
    <location>
        <begin position="423"/>
        <end position="442"/>
    </location>
</feature>
<proteinExistence type="predicted"/>
<gene>
    <name evidence="2" type="ORF">CK510_08790</name>
</gene>
<keyword evidence="3" id="KW-1185">Reference proteome</keyword>
<dbReference type="Proteomes" id="UP000218238">
    <property type="component" value="Unassembled WGS sequence"/>
</dbReference>
<feature type="compositionally biased region" description="Polar residues" evidence="1">
    <location>
        <begin position="106"/>
        <end position="117"/>
    </location>
</feature>
<feature type="compositionally biased region" description="Polar residues" evidence="1">
    <location>
        <begin position="373"/>
        <end position="400"/>
    </location>
</feature>
<organism evidence="2 3">
    <name type="scientific">Brunnivagina elsteri CCALA 953</name>
    <dbReference type="NCBI Taxonomy" id="987040"/>
    <lineage>
        <taxon>Bacteria</taxon>
        <taxon>Bacillati</taxon>
        <taxon>Cyanobacteriota</taxon>
        <taxon>Cyanophyceae</taxon>
        <taxon>Nostocales</taxon>
        <taxon>Calotrichaceae</taxon>
        <taxon>Brunnivagina</taxon>
    </lineage>
</organism>
<dbReference type="RefSeq" id="WP_095721350.1">
    <property type="nucleotide sequence ID" value="NZ_NTFS01000069.1"/>
</dbReference>
<evidence type="ECO:0000256" key="1">
    <source>
        <dbReference type="SAM" id="MobiDB-lite"/>
    </source>
</evidence>
<sequence length="573" mass="61483">MPLSNSVIRRYTPPTCTLEVKAQNSPLSQWMGKSVLKQLRFELRFDDPRLPEEERIAIRGDRDRLEALCAVVADYVKEFLQKSPEQFWESYSASGNTNSAINNTEVQDTQNNSSPISTLGKPFNPEVPRIHPRSDIYIEPSSPLSHNLFLGSLTPQIPGGVKLSLLQLFDLASALDEYSTDVLALPNLNTSRRSAARIPAWAPVAAVVAMAVGLTPLTLQYANRTRQQQTASKATSKQETIALQTPASEALTTPLPNLSAQESFPALGLPTPPPGAANLPIPNAAGVPTAQVSPGINPGVNPGAIAQLPANSTNPSAPQISSNFGFSTPLPSSRSAFKVPGAVNPKLPNIATSNFPLTPPSLPASIAFQPNISQSRTATSPKTGITSSASSRLPTTNLPVSNLPPDISALTQLAPEPKPANPRSGSQTQVNSRTNTNDTSQLIDKLRDARNSSGQVTTPSNTNRNNRTSSRPNNQSGTIFDTPQVAEARTALRKRWQPPAGLKQSLEYSLLVSVDGTIERILPLGNASRSYIDRTGMPLIGERFVSPNRNGQTVRIRAVFSPDGKVQTFPEND</sequence>
<evidence type="ECO:0000313" key="2">
    <source>
        <dbReference type="EMBL" id="PAX57926.1"/>
    </source>
</evidence>
<feature type="compositionally biased region" description="Low complexity" evidence="1">
    <location>
        <begin position="457"/>
        <end position="474"/>
    </location>
</feature>
<dbReference type="InterPro" id="IPR025569">
    <property type="entry name" value="DUF4335"/>
</dbReference>
<feature type="region of interest" description="Disordered" evidence="1">
    <location>
        <begin position="373"/>
        <end position="481"/>
    </location>
</feature>
<name>A0A2A2TLY4_9CYAN</name>
<dbReference type="AlphaFoldDB" id="A0A2A2TLY4"/>
<dbReference type="Pfam" id="PF14233">
    <property type="entry name" value="DUF4335"/>
    <property type="match status" value="1"/>
</dbReference>
<dbReference type="EMBL" id="NTFS01000069">
    <property type="protein sequence ID" value="PAX57926.1"/>
    <property type="molecule type" value="Genomic_DNA"/>
</dbReference>
<evidence type="ECO:0000313" key="3">
    <source>
        <dbReference type="Proteomes" id="UP000218238"/>
    </source>
</evidence>
<dbReference type="OrthoDB" id="425813at2"/>
<comment type="caution">
    <text evidence="2">The sequence shown here is derived from an EMBL/GenBank/DDBJ whole genome shotgun (WGS) entry which is preliminary data.</text>
</comment>
<feature type="region of interest" description="Disordered" evidence="1">
    <location>
        <begin position="106"/>
        <end position="125"/>
    </location>
</feature>
<protein>
    <recommendedName>
        <fullName evidence="4">DUF4335 domain-containing protein</fullName>
    </recommendedName>
</protein>
<evidence type="ECO:0008006" key="4">
    <source>
        <dbReference type="Google" id="ProtNLM"/>
    </source>
</evidence>
<accession>A0A2A2TLY4</accession>
<reference evidence="2 3" key="1">
    <citation type="submission" date="2017-08" db="EMBL/GenBank/DDBJ databases">
        <title>Draft genome sequence of filamentous cyanobacterium Calothrix elsteri CCALA 953.</title>
        <authorList>
            <person name="Gagunashvili A.N."/>
            <person name="Elster J."/>
            <person name="Andresson O.S."/>
        </authorList>
    </citation>
    <scope>NUCLEOTIDE SEQUENCE [LARGE SCALE GENOMIC DNA]</scope>
    <source>
        <strain evidence="2 3">CCALA 953</strain>
    </source>
</reference>